<feature type="transmembrane region" description="Helical" evidence="5">
    <location>
        <begin position="281"/>
        <end position="301"/>
    </location>
</feature>
<evidence type="ECO:0000256" key="5">
    <source>
        <dbReference type="SAM" id="Phobius"/>
    </source>
</evidence>
<feature type="transmembrane region" description="Helical" evidence="5">
    <location>
        <begin position="375"/>
        <end position="397"/>
    </location>
</feature>
<sequence>MHGPLRPPCEAGVIAAERSPKRVRPGGVLAAAVMGSSLAFIDGSALGVALPAIQGDLGADAAQAQWIANAYLLTLGAFVLVGGAGGDRFGRRRVFATGVVLFALASVACALATDADALIWARGVQGVGAALLTPASLALIGANFPKEQRGRAFGLWAGFGALAGMAGPLIGGALADFASWRVIFWINLPLAATALILAFVFTPESRDPDAKGLDLVGAALAVAGLAALTWGLTVLPERGATAPTLAALAGGSGLAAAFIVHERRAAHPMTPPSLFASRVFSGMNVLTFLLYFALGGVMFFLPFDLIRSHGFSASAAGAALLPFAAIMGLFSGLAGRIADRFGARLSLSLGPLLATFGLLLLAAPSPGAGFVEGPLPGVTVLAIGMTLVVGPLTAAVMGAAPDGQAGVASGVNNAVARVAGLVAVASLGGVLNLGYMLGASYAPVSDVMSGAVTDPVAVAAFHDGVRAVLIVCAAASALAGAAGWWALKPQSAE</sequence>
<dbReference type="EMBL" id="JBHLSW010000006">
    <property type="protein sequence ID" value="MFC0634073.1"/>
    <property type="molecule type" value="Genomic_DNA"/>
</dbReference>
<feature type="transmembrane region" description="Helical" evidence="5">
    <location>
        <begin position="182"/>
        <end position="201"/>
    </location>
</feature>
<evidence type="ECO:0000256" key="2">
    <source>
        <dbReference type="ARBA" id="ARBA00022692"/>
    </source>
</evidence>
<dbReference type="PRINTS" id="PR01036">
    <property type="entry name" value="TCRTETB"/>
</dbReference>
<accession>A0ABV6R668</accession>
<reference evidence="7 8" key="1">
    <citation type="submission" date="2024-09" db="EMBL/GenBank/DDBJ databases">
        <authorList>
            <person name="Sun Q."/>
            <person name="Mori K."/>
        </authorList>
    </citation>
    <scope>NUCLEOTIDE SEQUENCE [LARGE SCALE GENOMIC DNA]</scope>
    <source>
        <strain evidence="7 8">NCAIM B.02621</strain>
    </source>
</reference>
<evidence type="ECO:0000256" key="1">
    <source>
        <dbReference type="ARBA" id="ARBA00004141"/>
    </source>
</evidence>
<feature type="transmembrane region" description="Helical" evidence="5">
    <location>
        <begin position="28"/>
        <end position="52"/>
    </location>
</feature>
<dbReference type="SUPFAM" id="SSF103473">
    <property type="entry name" value="MFS general substrate transporter"/>
    <property type="match status" value="1"/>
</dbReference>
<feature type="transmembrane region" description="Helical" evidence="5">
    <location>
        <begin position="345"/>
        <end position="363"/>
    </location>
</feature>
<feature type="transmembrane region" description="Helical" evidence="5">
    <location>
        <begin position="240"/>
        <end position="260"/>
    </location>
</feature>
<dbReference type="InterPro" id="IPR020846">
    <property type="entry name" value="MFS_dom"/>
</dbReference>
<dbReference type="PANTHER" id="PTHR42718">
    <property type="entry name" value="MAJOR FACILITATOR SUPERFAMILY MULTIDRUG TRANSPORTER MFSC"/>
    <property type="match status" value="1"/>
</dbReference>
<evidence type="ECO:0000256" key="4">
    <source>
        <dbReference type="ARBA" id="ARBA00023136"/>
    </source>
</evidence>
<evidence type="ECO:0000313" key="8">
    <source>
        <dbReference type="Proteomes" id="UP001589906"/>
    </source>
</evidence>
<evidence type="ECO:0000259" key="6">
    <source>
        <dbReference type="PROSITE" id="PS50850"/>
    </source>
</evidence>
<feature type="transmembrane region" description="Helical" evidence="5">
    <location>
        <begin position="119"/>
        <end position="140"/>
    </location>
</feature>
<proteinExistence type="predicted"/>
<dbReference type="PROSITE" id="PS50850">
    <property type="entry name" value="MFS"/>
    <property type="match status" value="1"/>
</dbReference>
<feature type="transmembrane region" description="Helical" evidence="5">
    <location>
        <begin position="64"/>
        <end position="82"/>
    </location>
</feature>
<keyword evidence="3 5" id="KW-1133">Transmembrane helix</keyword>
<keyword evidence="8" id="KW-1185">Reference proteome</keyword>
<dbReference type="Gene3D" id="1.20.1720.10">
    <property type="entry name" value="Multidrug resistance protein D"/>
    <property type="match status" value="1"/>
</dbReference>
<comment type="caution">
    <text evidence="7">The sequence shown here is derived from an EMBL/GenBank/DDBJ whole genome shotgun (WGS) entry which is preliminary data.</text>
</comment>
<evidence type="ECO:0000313" key="7">
    <source>
        <dbReference type="EMBL" id="MFC0634073.1"/>
    </source>
</evidence>
<dbReference type="Proteomes" id="UP001589906">
    <property type="component" value="Unassembled WGS sequence"/>
</dbReference>
<gene>
    <name evidence="7" type="ORF">ACFFGE_09300</name>
</gene>
<keyword evidence="4 5" id="KW-0472">Membrane</keyword>
<feature type="transmembrane region" description="Helical" evidence="5">
    <location>
        <begin position="152"/>
        <end position="170"/>
    </location>
</feature>
<evidence type="ECO:0000256" key="3">
    <source>
        <dbReference type="ARBA" id="ARBA00022989"/>
    </source>
</evidence>
<comment type="subcellular location">
    <subcellularLocation>
        <location evidence="1">Membrane</location>
        <topology evidence="1">Multi-pass membrane protein</topology>
    </subcellularLocation>
</comment>
<feature type="transmembrane region" description="Helical" evidence="5">
    <location>
        <begin position="213"/>
        <end position="234"/>
    </location>
</feature>
<dbReference type="Pfam" id="PF07690">
    <property type="entry name" value="MFS_1"/>
    <property type="match status" value="1"/>
</dbReference>
<dbReference type="RefSeq" id="WP_376836060.1">
    <property type="nucleotide sequence ID" value="NZ_JBHLSW010000006.1"/>
</dbReference>
<feature type="transmembrane region" description="Helical" evidence="5">
    <location>
        <begin position="464"/>
        <end position="487"/>
    </location>
</feature>
<dbReference type="InterPro" id="IPR011701">
    <property type="entry name" value="MFS"/>
</dbReference>
<feature type="transmembrane region" description="Helical" evidence="5">
    <location>
        <begin position="418"/>
        <end position="444"/>
    </location>
</feature>
<feature type="domain" description="Major facilitator superfamily (MFS) profile" evidence="6">
    <location>
        <begin position="28"/>
        <end position="491"/>
    </location>
</feature>
<dbReference type="InterPro" id="IPR036259">
    <property type="entry name" value="MFS_trans_sf"/>
</dbReference>
<feature type="transmembrane region" description="Helical" evidence="5">
    <location>
        <begin position="94"/>
        <end position="113"/>
    </location>
</feature>
<dbReference type="CDD" id="cd17321">
    <property type="entry name" value="MFS_MMR_MDR_like"/>
    <property type="match status" value="1"/>
</dbReference>
<dbReference type="Gene3D" id="1.20.1250.20">
    <property type="entry name" value="MFS general substrate transporter like domains"/>
    <property type="match status" value="1"/>
</dbReference>
<name>A0ABV6R668_9CAUL</name>
<keyword evidence="2 5" id="KW-0812">Transmembrane</keyword>
<organism evidence="7 8">
    <name type="scientific">Brevundimonas balnearis</name>
    <dbReference type="NCBI Taxonomy" id="1572858"/>
    <lineage>
        <taxon>Bacteria</taxon>
        <taxon>Pseudomonadati</taxon>
        <taxon>Pseudomonadota</taxon>
        <taxon>Alphaproteobacteria</taxon>
        <taxon>Caulobacterales</taxon>
        <taxon>Caulobacteraceae</taxon>
        <taxon>Brevundimonas</taxon>
    </lineage>
</organism>
<protein>
    <submittedName>
        <fullName evidence="7">MFS transporter</fullName>
    </submittedName>
</protein>
<feature type="transmembrane region" description="Helical" evidence="5">
    <location>
        <begin position="313"/>
        <end position="333"/>
    </location>
</feature>
<dbReference type="PANTHER" id="PTHR42718:SF42">
    <property type="entry name" value="EXPORT PROTEIN"/>
    <property type="match status" value="1"/>
</dbReference>